<dbReference type="STRING" id="631454.N177_3243"/>
<dbReference type="SUPFAM" id="SSF54637">
    <property type="entry name" value="Thioesterase/thiol ester dehydrase-isomerase"/>
    <property type="match status" value="1"/>
</dbReference>
<organism evidence="1 2">
    <name type="scientific">Lutibaculum baratangense AMV1</name>
    <dbReference type="NCBI Taxonomy" id="631454"/>
    <lineage>
        <taxon>Bacteria</taxon>
        <taxon>Pseudomonadati</taxon>
        <taxon>Pseudomonadota</taxon>
        <taxon>Alphaproteobacteria</taxon>
        <taxon>Hyphomicrobiales</taxon>
        <taxon>Tepidamorphaceae</taxon>
        <taxon>Lutibaculum</taxon>
    </lineage>
</organism>
<dbReference type="OrthoDB" id="9796589at2"/>
<gene>
    <name evidence="1" type="ORF">N177_3243</name>
</gene>
<evidence type="ECO:0000313" key="2">
    <source>
        <dbReference type="Proteomes" id="UP000017819"/>
    </source>
</evidence>
<dbReference type="AlphaFoldDB" id="V4RIS3"/>
<keyword evidence="2" id="KW-1185">Reference proteome</keyword>
<accession>V4RIS3</accession>
<evidence type="ECO:0000313" key="1">
    <source>
        <dbReference type="EMBL" id="ESR23175.1"/>
    </source>
</evidence>
<dbReference type="InterPro" id="IPR029069">
    <property type="entry name" value="HotDog_dom_sf"/>
</dbReference>
<name>V4RIS3_9HYPH</name>
<dbReference type="RefSeq" id="WP_023433362.1">
    <property type="nucleotide sequence ID" value="NZ_AWXZ01000039.1"/>
</dbReference>
<dbReference type="eggNOG" id="COG2030">
    <property type="taxonomic scope" value="Bacteria"/>
</dbReference>
<dbReference type="Gene3D" id="3.10.129.10">
    <property type="entry name" value="Hotdog Thioesterase"/>
    <property type="match status" value="1"/>
</dbReference>
<protein>
    <submittedName>
        <fullName evidence="1">MaoC-like dehydratase</fullName>
    </submittedName>
</protein>
<comment type="caution">
    <text evidence="1">The sequence shown here is derived from an EMBL/GenBank/DDBJ whole genome shotgun (WGS) entry which is preliminary data.</text>
</comment>
<proteinExistence type="predicted"/>
<dbReference type="Proteomes" id="UP000017819">
    <property type="component" value="Unassembled WGS sequence"/>
</dbReference>
<sequence>MKFFEDIEIGEAYEIGPHLFTADEIVDFARKYDPQRFHLTEEGGRDSQFGGLCASGWHTTCAWMKHNVRYIERQMRTAAASGQRPPRIGPSPGFDELVWKLPVFPGDEVTYRNTVVGTRDLERHPGWGLVSFRVEARKADGALAMSFLGSFMLERREPLATRS</sequence>
<dbReference type="EMBL" id="AWXZ01000039">
    <property type="protein sequence ID" value="ESR23175.1"/>
    <property type="molecule type" value="Genomic_DNA"/>
</dbReference>
<reference evidence="1 2" key="1">
    <citation type="journal article" date="2014" name="Genome Announc.">
        <title>Draft Genome Sequence of Lutibaculum baratangense Strain AMV1T, Isolated from a Mud Volcano in Andamans, India.</title>
        <authorList>
            <person name="Singh A."/>
            <person name="Sreenivas A."/>
            <person name="Sathyanarayana Reddy G."/>
            <person name="Pinnaka A.K."/>
            <person name="Shivaji S."/>
        </authorList>
    </citation>
    <scope>NUCLEOTIDE SEQUENCE [LARGE SCALE GENOMIC DNA]</scope>
    <source>
        <strain evidence="1 2">AMV1</strain>
    </source>
</reference>